<dbReference type="GO" id="GO:0070762">
    <property type="term" value="C:nuclear pore transmembrane ring"/>
    <property type="evidence" value="ECO:0007669"/>
    <property type="project" value="TreeGrafter"/>
</dbReference>
<sequence>MNTQKLNIKDSYTRIYYVVLRRRACHFCVITFLTNLGLLWVSMLDGSPAVWNFLRVPFWIMGGAVWASVTIPMMMLRRSQRQKRPSSCLTRYQSIVAVLGSAQHLAACVLLSISSLLLWTCYVAAANALNEEPDLKLFKTMPGRGASQINERPIYLAASALFCAFYYSFLLTYEQRFPSKRADQPEGLMISQRILRTLPTVFTRANRFSFLCSAPFLPFYLICRRYLIRAIVFSKYVQLTKFIKPHLVMMIKFNSIFTFTSNLRLVMLNWLMVSCWEVVQAFWEVYLTQPLAISHFAEEPNRCLLEGLRSVDMRIQYHAIVELAQISWSDPARRVTIFQDIRTQRKIFNAIVEECLSVISATQRMVISRGEMPPPVESIGTQAMSTPLNTKTSDHGRPALVKDLPQLFNAQPQSDSLKKTLLSKLLTSPAETGSETTSTPSIPTVQPTSNGYQMPEIFQSPRKLDRSIADTKSKSSSLALPPSTPKKEMIKAESFSRTQKIIPKGWEMVRKIRGVGSSERIRSLENWLFLPSVRMELRRTLDNHRACALAVEAVTNLMCASLTEDQYGVAQDQIPRVMECLIECLETVKAFSLTICDEYGATSNHQDQNDDDQTDNGAKRIRDAELRESMDEFVTPLLTRLNDGSVGILNQFGPYLKEWSFSPKTDKWIQARFKKN</sequence>
<dbReference type="EMBL" id="GL883096">
    <property type="protein sequence ID" value="EGG09745.1"/>
    <property type="molecule type" value="Genomic_DNA"/>
</dbReference>
<dbReference type="eggNOG" id="ENOG502S8WN">
    <property type="taxonomic scope" value="Eukaryota"/>
</dbReference>
<dbReference type="GO" id="GO:0051028">
    <property type="term" value="P:mRNA transport"/>
    <property type="evidence" value="ECO:0007669"/>
    <property type="project" value="UniProtKB-KW"/>
</dbReference>
<feature type="transmembrane region" description="Helical" evidence="14">
    <location>
        <begin position="96"/>
        <end position="125"/>
    </location>
</feature>
<dbReference type="GO" id="GO:0030674">
    <property type="term" value="F:protein-macromolecule adaptor activity"/>
    <property type="evidence" value="ECO:0007669"/>
    <property type="project" value="TreeGrafter"/>
</dbReference>
<keyword evidence="6" id="KW-0509">mRNA transport</keyword>
<gene>
    <name evidence="15" type="ORF">MELLADRAFT_95215</name>
</gene>
<accession>F4RCJ5</accession>
<evidence type="ECO:0000256" key="2">
    <source>
        <dbReference type="ARBA" id="ARBA00004567"/>
    </source>
</evidence>
<dbReference type="GeneID" id="18937173"/>
<evidence type="ECO:0000256" key="7">
    <source>
        <dbReference type="ARBA" id="ARBA00022927"/>
    </source>
</evidence>
<name>F4RCJ5_MELLP</name>
<dbReference type="RefSeq" id="XP_007406799.1">
    <property type="nucleotide sequence ID" value="XM_007406737.1"/>
</dbReference>
<feature type="transmembrane region" description="Helical" evidence="14">
    <location>
        <begin position="154"/>
        <end position="173"/>
    </location>
</feature>
<evidence type="ECO:0000256" key="12">
    <source>
        <dbReference type="ARBA" id="ARBA00023242"/>
    </source>
</evidence>
<evidence type="ECO:0000256" key="1">
    <source>
        <dbReference type="ARBA" id="ARBA00004232"/>
    </source>
</evidence>
<evidence type="ECO:0000256" key="5">
    <source>
        <dbReference type="ARBA" id="ARBA00022692"/>
    </source>
</evidence>
<feature type="compositionally biased region" description="Polar residues" evidence="13">
    <location>
        <begin position="429"/>
        <end position="452"/>
    </location>
</feature>
<evidence type="ECO:0008006" key="17">
    <source>
        <dbReference type="Google" id="ProtNLM"/>
    </source>
</evidence>
<keyword evidence="5 14" id="KW-0812">Transmembrane</keyword>
<dbReference type="Pfam" id="PF09531">
    <property type="entry name" value="Ndc1_Nup"/>
    <property type="match status" value="1"/>
</dbReference>
<dbReference type="STRING" id="747676.F4RCJ5"/>
<organism evidence="16">
    <name type="scientific">Melampsora larici-populina (strain 98AG31 / pathotype 3-4-7)</name>
    <name type="common">Poplar leaf rust fungus</name>
    <dbReference type="NCBI Taxonomy" id="747676"/>
    <lineage>
        <taxon>Eukaryota</taxon>
        <taxon>Fungi</taxon>
        <taxon>Dikarya</taxon>
        <taxon>Basidiomycota</taxon>
        <taxon>Pucciniomycotina</taxon>
        <taxon>Pucciniomycetes</taxon>
        <taxon>Pucciniales</taxon>
        <taxon>Melampsoraceae</taxon>
        <taxon>Melampsora</taxon>
    </lineage>
</organism>
<dbReference type="GO" id="GO:0005816">
    <property type="term" value="C:spindle pole body"/>
    <property type="evidence" value="ECO:0007669"/>
    <property type="project" value="TreeGrafter"/>
</dbReference>
<dbReference type="GO" id="GO:0070631">
    <property type="term" value="P:spindle pole body localization"/>
    <property type="evidence" value="ECO:0007669"/>
    <property type="project" value="TreeGrafter"/>
</dbReference>
<feature type="transmembrane region" description="Helical" evidence="14">
    <location>
        <begin position="56"/>
        <end position="76"/>
    </location>
</feature>
<keyword evidence="4" id="KW-0813">Transport</keyword>
<dbReference type="VEuPathDB" id="FungiDB:MELLADRAFT_95215"/>
<dbReference type="OrthoDB" id="67850at2759"/>
<keyword evidence="10" id="KW-0906">Nuclear pore complex</keyword>
<keyword evidence="9" id="KW-0811">Translocation</keyword>
<feature type="region of interest" description="Disordered" evidence="13">
    <location>
        <begin position="428"/>
        <end position="489"/>
    </location>
</feature>
<evidence type="ECO:0000256" key="8">
    <source>
        <dbReference type="ARBA" id="ARBA00022989"/>
    </source>
</evidence>
<evidence type="ECO:0000256" key="6">
    <source>
        <dbReference type="ARBA" id="ARBA00022816"/>
    </source>
</evidence>
<reference evidence="16" key="1">
    <citation type="journal article" date="2011" name="Proc. Natl. Acad. Sci. U.S.A.">
        <title>Obligate biotrophy features unraveled by the genomic analysis of rust fungi.</title>
        <authorList>
            <person name="Duplessis S."/>
            <person name="Cuomo C.A."/>
            <person name="Lin Y.-C."/>
            <person name="Aerts A."/>
            <person name="Tisserant E."/>
            <person name="Veneault-Fourrey C."/>
            <person name="Joly D.L."/>
            <person name="Hacquard S."/>
            <person name="Amselem J."/>
            <person name="Cantarel B.L."/>
            <person name="Chiu R."/>
            <person name="Coutinho P.M."/>
            <person name="Feau N."/>
            <person name="Field M."/>
            <person name="Frey P."/>
            <person name="Gelhaye E."/>
            <person name="Goldberg J."/>
            <person name="Grabherr M.G."/>
            <person name="Kodira C.D."/>
            <person name="Kohler A."/>
            <person name="Kuees U."/>
            <person name="Lindquist E.A."/>
            <person name="Lucas S.M."/>
            <person name="Mago R."/>
            <person name="Mauceli E."/>
            <person name="Morin E."/>
            <person name="Murat C."/>
            <person name="Pangilinan J.L."/>
            <person name="Park R."/>
            <person name="Pearson M."/>
            <person name="Quesneville H."/>
            <person name="Rouhier N."/>
            <person name="Sakthikumar S."/>
            <person name="Salamov A.A."/>
            <person name="Schmutz J."/>
            <person name="Selles B."/>
            <person name="Shapiro H."/>
            <person name="Tanguay P."/>
            <person name="Tuskan G.A."/>
            <person name="Henrissat B."/>
            <person name="Van de Peer Y."/>
            <person name="Rouze P."/>
            <person name="Ellis J.G."/>
            <person name="Dodds P.N."/>
            <person name="Schein J.E."/>
            <person name="Zhong S."/>
            <person name="Hamelin R.C."/>
            <person name="Grigoriev I.V."/>
            <person name="Szabo L.J."/>
            <person name="Martin F."/>
        </authorList>
    </citation>
    <scope>NUCLEOTIDE SEQUENCE [LARGE SCALE GENOMIC DNA]</scope>
    <source>
        <strain evidence="16">98AG31 / pathotype 3-4-7</strain>
    </source>
</reference>
<comment type="subcellular location">
    <subcellularLocation>
        <location evidence="1">Nucleus membrane</location>
        <topology evidence="1">Multi-pass membrane protein</topology>
    </subcellularLocation>
    <subcellularLocation>
        <location evidence="2">Nucleus</location>
        <location evidence="2">Nuclear pore complex</location>
    </subcellularLocation>
</comment>
<keyword evidence="16" id="KW-1185">Reference proteome</keyword>
<keyword evidence="7" id="KW-0653">Protein transport</keyword>
<dbReference type="InterPro" id="IPR019049">
    <property type="entry name" value="Nucleoporin_prot_Ndc1/Nup"/>
</dbReference>
<dbReference type="GO" id="GO:0031965">
    <property type="term" value="C:nuclear membrane"/>
    <property type="evidence" value="ECO:0007669"/>
    <property type="project" value="UniProtKB-SubCell"/>
</dbReference>
<evidence type="ECO:0000256" key="11">
    <source>
        <dbReference type="ARBA" id="ARBA00023136"/>
    </source>
</evidence>
<evidence type="ECO:0000256" key="10">
    <source>
        <dbReference type="ARBA" id="ARBA00023132"/>
    </source>
</evidence>
<dbReference type="AlphaFoldDB" id="F4RCJ5"/>
<keyword evidence="11 14" id="KW-0472">Membrane</keyword>
<dbReference type="HOGENOM" id="CLU_026454_0_0_1"/>
<evidence type="ECO:0000256" key="14">
    <source>
        <dbReference type="SAM" id="Phobius"/>
    </source>
</evidence>
<keyword evidence="12" id="KW-0539">Nucleus</keyword>
<evidence type="ECO:0000256" key="13">
    <source>
        <dbReference type="SAM" id="MobiDB-lite"/>
    </source>
</evidence>
<comment type="similarity">
    <text evidence="3">Belongs to the NDC1 family.</text>
</comment>
<dbReference type="PANTHER" id="PTHR13269">
    <property type="entry name" value="NUCLEOPORIN NDC1"/>
    <property type="match status" value="1"/>
</dbReference>
<feature type="compositionally biased region" description="Basic and acidic residues" evidence="13">
    <location>
        <begin position="462"/>
        <end position="473"/>
    </location>
</feature>
<dbReference type="PANTHER" id="PTHR13269:SF6">
    <property type="entry name" value="NUCLEOPORIN NDC1"/>
    <property type="match status" value="1"/>
</dbReference>
<proteinExistence type="inferred from homology"/>
<evidence type="ECO:0000256" key="3">
    <source>
        <dbReference type="ARBA" id="ARBA00005760"/>
    </source>
</evidence>
<evidence type="ECO:0000313" key="16">
    <source>
        <dbReference type="Proteomes" id="UP000001072"/>
    </source>
</evidence>
<dbReference type="GO" id="GO:0006999">
    <property type="term" value="P:nuclear pore organization"/>
    <property type="evidence" value="ECO:0007669"/>
    <property type="project" value="TreeGrafter"/>
</dbReference>
<evidence type="ECO:0000256" key="4">
    <source>
        <dbReference type="ARBA" id="ARBA00022448"/>
    </source>
</evidence>
<dbReference type="GO" id="GO:0015031">
    <property type="term" value="P:protein transport"/>
    <property type="evidence" value="ECO:0007669"/>
    <property type="project" value="UniProtKB-KW"/>
</dbReference>
<evidence type="ECO:0000256" key="9">
    <source>
        <dbReference type="ARBA" id="ARBA00023010"/>
    </source>
</evidence>
<dbReference type="Proteomes" id="UP000001072">
    <property type="component" value="Unassembled WGS sequence"/>
</dbReference>
<dbReference type="InParanoid" id="F4RCJ5"/>
<protein>
    <recommendedName>
        <fullName evidence="17">Nucleoporin NDC1</fullName>
    </recommendedName>
</protein>
<dbReference type="KEGG" id="mlr:MELLADRAFT_95215"/>
<keyword evidence="8 14" id="KW-1133">Transmembrane helix</keyword>
<evidence type="ECO:0000313" key="15">
    <source>
        <dbReference type="EMBL" id="EGG09745.1"/>
    </source>
</evidence>
<feature type="transmembrane region" description="Helical" evidence="14">
    <location>
        <begin position="24"/>
        <end position="44"/>
    </location>
</feature>